<keyword evidence="9 10" id="KW-0234">DNA repair</keyword>
<evidence type="ECO:0000313" key="12">
    <source>
        <dbReference type="EMBL" id="OAZ11182.1"/>
    </source>
</evidence>
<keyword evidence="5 9" id="KW-0235">DNA replication</keyword>
<comment type="subcellular location">
    <subcellularLocation>
        <location evidence="1 9 10">Cytoplasm</location>
    </subcellularLocation>
</comment>
<evidence type="ECO:0000259" key="11">
    <source>
        <dbReference type="Pfam" id="PF02463"/>
    </source>
</evidence>
<evidence type="ECO:0000256" key="4">
    <source>
        <dbReference type="ARBA" id="ARBA00022490"/>
    </source>
</evidence>
<evidence type="ECO:0000256" key="10">
    <source>
        <dbReference type="RuleBase" id="RU000578"/>
    </source>
</evidence>
<evidence type="ECO:0000256" key="1">
    <source>
        <dbReference type="ARBA" id="ARBA00004496"/>
    </source>
</evidence>
<dbReference type="HAMAP" id="MF_00365">
    <property type="entry name" value="RecF"/>
    <property type="match status" value="1"/>
</dbReference>
<keyword evidence="9 10" id="KW-0227">DNA damage</keyword>
<keyword evidence="6 9" id="KW-0547">Nucleotide-binding</keyword>
<reference evidence="12 13" key="1">
    <citation type="submission" date="2014-07" db="EMBL/GenBank/DDBJ databases">
        <title>Draft genome sequence of Thalassospira tepidiphila 1-1B.</title>
        <authorList>
            <person name="Lai Q."/>
            <person name="Shao Z."/>
        </authorList>
    </citation>
    <scope>NUCLEOTIDE SEQUENCE [LARGE SCALE GENOMIC DNA]</scope>
    <source>
        <strain evidence="12 13">MCCC 1A03514</strain>
    </source>
</reference>
<feature type="binding site" evidence="9">
    <location>
        <begin position="41"/>
        <end position="48"/>
    </location>
    <ligand>
        <name>ATP</name>
        <dbReference type="ChEBI" id="CHEBI:30616"/>
    </ligand>
</feature>
<dbReference type="NCBIfam" id="TIGR00611">
    <property type="entry name" value="recf"/>
    <property type="match status" value="1"/>
</dbReference>
<evidence type="ECO:0000256" key="3">
    <source>
        <dbReference type="ARBA" id="ARBA00020170"/>
    </source>
</evidence>
<dbReference type="PROSITE" id="PS00618">
    <property type="entry name" value="RECF_2"/>
    <property type="match status" value="1"/>
</dbReference>
<evidence type="ECO:0000256" key="2">
    <source>
        <dbReference type="ARBA" id="ARBA00008016"/>
    </source>
</evidence>
<keyword evidence="4 9" id="KW-0963">Cytoplasm</keyword>
<feature type="domain" description="RecF/RecN/SMC N-terminal" evidence="11">
    <location>
        <begin position="14"/>
        <end position="378"/>
    </location>
</feature>
<gene>
    <name evidence="9" type="primary">recF</name>
    <name evidence="12" type="ORF">TH4_06535</name>
</gene>
<dbReference type="GO" id="GO:0006302">
    <property type="term" value="P:double-strand break repair"/>
    <property type="evidence" value="ECO:0007669"/>
    <property type="project" value="TreeGrafter"/>
</dbReference>
<dbReference type="GO" id="GO:0005737">
    <property type="term" value="C:cytoplasm"/>
    <property type="evidence" value="ECO:0007669"/>
    <property type="project" value="UniProtKB-SubCell"/>
</dbReference>
<evidence type="ECO:0000256" key="5">
    <source>
        <dbReference type="ARBA" id="ARBA00022705"/>
    </source>
</evidence>
<evidence type="ECO:0000256" key="9">
    <source>
        <dbReference type="HAMAP-Rule" id="MF_00365"/>
    </source>
</evidence>
<comment type="caution">
    <text evidence="12">The sequence shown here is derived from an EMBL/GenBank/DDBJ whole genome shotgun (WGS) entry which is preliminary data.</text>
</comment>
<proteinExistence type="inferred from homology"/>
<dbReference type="GO" id="GO:0009432">
    <property type="term" value="P:SOS response"/>
    <property type="evidence" value="ECO:0007669"/>
    <property type="project" value="UniProtKB-UniRule"/>
</dbReference>
<dbReference type="SUPFAM" id="SSF52540">
    <property type="entry name" value="P-loop containing nucleoside triphosphate hydrolases"/>
    <property type="match status" value="1"/>
</dbReference>
<evidence type="ECO:0000313" key="13">
    <source>
        <dbReference type="Proteomes" id="UP000094009"/>
    </source>
</evidence>
<dbReference type="GO" id="GO:0005524">
    <property type="term" value="F:ATP binding"/>
    <property type="evidence" value="ECO:0007669"/>
    <property type="project" value="UniProtKB-UniRule"/>
</dbReference>
<accession>A0A853L2B1</accession>
<dbReference type="AlphaFoldDB" id="A0A853L2B1"/>
<dbReference type="InterPro" id="IPR018078">
    <property type="entry name" value="DNA-binding_RecF_CS"/>
</dbReference>
<evidence type="ECO:0000256" key="7">
    <source>
        <dbReference type="ARBA" id="ARBA00022840"/>
    </source>
</evidence>
<dbReference type="Pfam" id="PF02463">
    <property type="entry name" value="SMC_N"/>
    <property type="match status" value="1"/>
</dbReference>
<name>A0A853L2B1_9PROT</name>
<dbReference type="GO" id="GO:0000731">
    <property type="term" value="P:DNA synthesis involved in DNA repair"/>
    <property type="evidence" value="ECO:0007669"/>
    <property type="project" value="TreeGrafter"/>
</dbReference>
<dbReference type="Proteomes" id="UP000094009">
    <property type="component" value="Unassembled WGS sequence"/>
</dbReference>
<comment type="function">
    <text evidence="9 10">The RecF protein is involved in DNA metabolism; it is required for DNA replication and normal SOS inducibility. RecF binds preferentially to single-stranded, linear DNA. It also seems to bind ATP.</text>
</comment>
<dbReference type="GO" id="GO:0003697">
    <property type="term" value="F:single-stranded DNA binding"/>
    <property type="evidence" value="ECO:0007669"/>
    <property type="project" value="UniProtKB-UniRule"/>
</dbReference>
<dbReference type="Gene3D" id="1.20.1050.90">
    <property type="entry name" value="RecF/RecN/SMC, N-terminal domain"/>
    <property type="match status" value="1"/>
</dbReference>
<protein>
    <recommendedName>
        <fullName evidence="3 9">DNA replication and repair protein RecF</fullName>
    </recommendedName>
</protein>
<dbReference type="PANTHER" id="PTHR32182:SF0">
    <property type="entry name" value="DNA REPLICATION AND REPAIR PROTEIN RECF"/>
    <property type="match status" value="1"/>
</dbReference>
<keyword evidence="7 9" id="KW-0067">ATP-binding</keyword>
<dbReference type="EMBL" id="JPVZ01000002">
    <property type="protein sequence ID" value="OAZ11182.1"/>
    <property type="molecule type" value="Genomic_DNA"/>
</dbReference>
<dbReference type="InterPro" id="IPR003395">
    <property type="entry name" value="RecF/RecN/SMC_N"/>
</dbReference>
<keyword evidence="8 9" id="KW-0238">DNA-binding</keyword>
<dbReference type="GO" id="GO:0006260">
    <property type="term" value="P:DNA replication"/>
    <property type="evidence" value="ECO:0007669"/>
    <property type="project" value="UniProtKB-UniRule"/>
</dbReference>
<keyword evidence="9 10" id="KW-0742">SOS response</keyword>
<dbReference type="Gene3D" id="3.40.50.300">
    <property type="entry name" value="P-loop containing nucleotide triphosphate hydrolases"/>
    <property type="match status" value="1"/>
</dbReference>
<comment type="similarity">
    <text evidence="2 9 10">Belongs to the RecF family.</text>
</comment>
<organism evidence="12 13">
    <name type="scientific">Thalassospira tepidiphila MCCC 1A03514</name>
    <dbReference type="NCBI Taxonomy" id="1177930"/>
    <lineage>
        <taxon>Bacteria</taxon>
        <taxon>Pseudomonadati</taxon>
        <taxon>Pseudomonadota</taxon>
        <taxon>Alphaproteobacteria</taxon>
        <taxon>Rhodospirillales</taxon>
        <taxon>Thalassospiraceae</taxon>
        <taxon>Thalassospira</taxon>
    </lineage>
</organism>
<evidence type="ECO:0000256" key="8">
    <source>
        <dbReference type="ARBA" id="ARBA00023125"/>
    </source>
</evidence>
<dbReference type="InterPro" id="IPR027417">
    <property type="entry name" value="P-loop_NTPase"/>
</dbReference>
<dbReference type="InterPro" id="IPR042174">
    <property type="entry name" value="RecF_2"/>
</dbReference>
<dbReference type="InterPro" id="IPR001238">
    <property type="entry name" value="DNA-binding_RecF"/>
</dbReference>
<dbReference type="PANTHER" id="PTHR32182">
    <property type="entry name" value="DNA REPLICATION AND REPAIR PROTEIN RECF"/>
    <property type="match status" value="1"/>
</dbReference>
<dbReference type="PROSITE" id="PS00617">
    <property type="entry name" value="RECF_1"/>
    <property type="match status" value="1"/>
</dbReference>
<sequence>MPKDGVSMTSRLAVSRIQLSEFRCYEGLRLSLDSSPVVLTGPNGAGKTNLLEAVSLLAPGGGLRRAKLGEIARSTPPADNGALRAWAVAADVDTPDGAFQLGTGLDPAALEQGRERRAVRIDGQAQRGQAALGRVCAAVWLTPQMDRLFLDGPSARRRFLDRLVYGLDPDHSSRVAAYEHSLRSRAKLLKEGKADDKWLTSIEDSMVRHGIAVAVARAELLERLRRAGTMAIGPFPAARLALTGDLEDWLENLPAVEVEDKMRAALRDGRSRDATYGGAVVGPQRSDLLVWHDAKGQSADQCSTGEQKALLLSIIMANTRLQTKARGAGPLLLLDEVVAHLDAERRSHLFDEIVALGVQAWMTGTDRALFEGLDGRAQFFRVEDATLTLETT</sequence>
<evidence type="ECO:0000256" key="6">
    <source>
        <dbReference type="ARBA" id="ARBA00022741"/>
    </source>
</evidence>